<dbReference type="EMBL" id="CAJNIZ010000792">
    <property type="protein sequence ID" value="CAE7175481.1"/>
    <property type="molecule type" value="Genomic_DNA"/>
</dbReference>
<keyword evidence="8 10" id="KW-1133">Transmembrane helix</keyword>
<keyword evidence="13" id="KW-1185">Reference proteome</keyword>
<evidence type="ECO:0000259" key="11">
    <source>
        <dbReference type="Pfam" id="PF01694"/>
    </source>
</evidence>
<dbReference type="OrthoDB" id="418595at2759"/>
<keyword evidence="4 10" id="KW-0645">Protease</keyword>
<keyword evidence="6 10" id="KW-0378">Hydrolase</keyword>
<evidence type="ECO:0000313" key="12">
    <source>
        <dbReference type="EMBL" id="CAE7175481.1"/>
    </source>
</evidence>
<comment type="subcellular location">
    <subcellularLocation>
        <location evidence="2 10">Membrane</location>
        <topology evidence="2 10">Multi-pass membrane protein</topology>
    </subcellularLocation>
</comment>
<dbReference type="Pfam" id="PF01694">
    <property type="entry name" value="Rhomboid"/>
    <property type="match status" value="1"/>
</dbReference>
<evidence type="ECO:0000256" key="9">
    <source>
        <dbReference type="ARBA" id="ARBA00023136"/>
    </source>
</evidence>
<evidence type="ECO:0000256" key="2">
    <source>
        <dbReference type="ARBA" id="ARBA00004141"/>
    </source>
</evidence>
<dbReference type="GO" id="GO:0016020">
    <property type="term" value="C:membrane"/>
    <property type="evidence" value="ECO:0007669"/>
    <property type="project" value="UniProtKB-SubCell"/>
</dbReference>
<evidence type="ECO:0000256" key="7">
    <source>
        <dbReference type="ARBA" id="ARBA00022825"/>
    </source>
</evidence>
<feature type="transmembrane region" description="Helical" evidence="10">
    <location>
        <begin position="133"/>
        <end position="150"/>
    </location>
</feature>
<feature type="transmembrane region" description="Helical" evidence="10">
    <location>
        <begin position="204"/>
        <end position="221"/>
    </location>
</feature>
<name>A0A812IQP6_SYMPI</name>
<feature type="transmembrane region" description="Helical" evidence="10">
    <location>
        <begin position="76"/>
        <end position="94"/>
    </location>
</feature>
<evidence type="ECO:0000256" key="8">
    <source>
        <dbReference type="ARBA" id="ARBA00022989"/>
    </source>
</evidence>
<evidence type="ECO:0000256" key="1">
    <source>
        <dbReference type="ARBA" id="ARBA00000156"/>
    </source>
</evidence>
<dbReference type="Proteomes" id="UP000649617">
    <property type="component" value="Unassembled WGS sequence"/>
</dbReference>
<evidence type="ECO:0000256" key="6">
    <source>
        <dbReference type="ARBA" id="ARBA00022801"/>
    </source>
</evidence>
<accession>A0A812IQP6</accession>
<evidence type="ECO:0000256" key="3">
    <source>
        <dbReference type="ARBA" id="ARBA00009045"/>
    </source>
</evidence>
<dbReference type="InterPro" id="IPR035952">
    <property type="entry name" value="Rhomboid-like_sf"/>
</dbReference>
<dbReference type="AlphaFoldDB" id="A0A812IQP6"/>
<organism evidence="12 13">
    <name type="scientific">Symbiodinium pilosum</name>
    <name type="common">Dinoflagellate</name>
    <dbReference type="NCBI Taxonomy" id="2952"/>
    <lineage>
        <taxon>Eukaryota</taxon>
        <taxon>Sar</taxon>
        <taxon>Alveolata</taxon>
        <taxon>Dinophyceae</taxon>
        <taxon>Suessiales</taxon>
        <taxon>Symbiodiniaceae</taxon>
        <taxon>Symbiodinium</taxon>
    </lineage>
</organism>
<feature type="transmembrane region" description="Helical" evidence="10">
    <location>
        <begin position="156"/>
        <end position="176"/>
    </location>
</feature>
<dbReference type="InterPro" id="IPR002610">
    <property type="entry name" value="Peptidase_S54_rhomboid-like"/>
</dbReference>
<dbReference type="PANTHER" id="PTHR22936">
    <property type="entry name" value="RHOMBOID-RELATED"/>
    <property type="match status" value="1"/>
</dbReference>
<reference evidence="12" key="1">
    <citation type="submission" date="2021-02" db="EMBL/GenBank/DDBJ databases">
        <authorList>
            <person name="Dougan E. K."/>
            <person name="Rhodes N."/>
            <person name="Thang M."/>
            <person name="Chan C."/>
        </authorList>
    </citation>
    <scope>NUCLEOTIDE SEQUENCE</scope>
</reference>
<feature type="transmembrane region" description="Helical" evidence="10">
    <location>
        <begin position="233"/>
        <end position="254"/>
    </location>
</feature>
<feature type="transmembrane region" description="Helical" evidence="10">
    <location>
        <begin position="40"/>
        <end position="64"/>
    </location>
</feature>
<feature type="domain" description="Peptidase S54 rhomboid" evidence="11">
    <location>
        <begin position="91"/>
        <end position="223"/>
    </location>
</feature>
<comment type="similarity">
    <text evidence="3 10">Belongs to the peptidase S54 family.</text>
</comment>
<dbReference type="InterPro" id="IPR022764">
    <property type="entry name" value="Peptidase_S54_rhomboid_dom"/>
</dbReference>
<comment type="caution">
    <text evidence="12">The sequence shown here is derived from an EMBL/GenBank/DDBJ whole genome shotgun (WGS) entry which is preliminary data.</text>
</comment>
<evidence type="ECO:0000313" key="13">
    <source>
        <dbReference type="Proteomes" id="UP000649617"/>
    </source>
</evidence>
<evidence type="ECO:0000256" key="10">
    <source>
        <dbReference type="RuleBase" id="RU362115"/>
    </source>
</evidence>
<keyword evidence="9 10" id="KW-0472">Membrane</keyword>
<feature type="transmembrane region" description="Helical" evidence="10">
    <location>
        <begin position="183"/>
        <end position="198"/>
    </location>
</feature>
<dbReference type="EC" id="3.4.21.105" evidence="10"/>
<sequence length="286" mass="29719">MEAPPPGWVPPSALRRARPQALETTADTNKSLLQTMFPGFAFDTVLVALSAVELATYGALICFLPTVGQGYPTLCGLYSWGAAYAPQIASGALWRLLAPTFLHASFSHVLTNVIFQLRLGFSVEESLGHWRFAVLYFTTGAFGSLMSAAMTPQTVAVGASTSALGLLGALLARAYLGETAQSHGLAVSSIAILILVNSGPQADVFGHLGGLLAGFLLYIVLHKGETSPGHLRGTALAALATFTLIGSVELHKLAGMTPEALGMMSRCPGMLTNVATGAAKVGSAMQ</sequence>
<dbReference type="GO" id="GO:0006508">
    <property type="term" value="P:proteolysis"/>
    <property type="evidence" value="ECO:0007669"/>
    <property type="project" value="UniProtKB-KW"/>
</dbReference>
<dbReference type="PANTHER" id="PTHR22936:SF69">
    <property type="entry name" value="RHOMBOID-LIKE PROTEIN"/>
    <property type="match status" value="1"/>
</dbReference>
<protein>
    <recommendedName>
        <fullName evidence="10">Rhomboid-like protease</fullName>
        <ecNumber evidence="10">3.4.21.105</ecNumber>
    </recommendedName>
</protein>
<gene>
    <name evidence="12" type="primary">ROM3</name>
    <name evidence="12" type="ORF">SPIL2461_LOCUS892</name>
</gene>
<dbReference type="SUPFAM" id="SSF144091">
    <property type="entry name" value="Rhomboid-like"/>
    <property type="match status" value="1"/>
</dbReference>
<evidence type="ECO:0000256" key="4">
    <source>
        <dbReference type="ARBA" id="ARBA00022670"/>
    </source>
</evidence>
<comment type="catalytic activity">
    <reaction evidence="1 10">
        <text>Cleaves type-1 transmembrane domains using a catalytic dyad composed of serine and histidine that are contributed by different transmembrane domains.</text>
        <dbReference type="EC" id="3.4.21.105"/>
    </reaction>
</comment>
<keyword evidence="5 10" id="KW-0812">Transmembrane</keyword>
<dbReference type="Gene3D" id="1.20.1540.10">
    <property type="entry name" value="Rhomboid-like"/>
    <property type="match status" value="1"/>
</dbReference>
<evidence type="ECO:0000256" key="5">
    <source>
        <dbReference type="ARBA" id="ARBA00022692"/>
    </source>
</evidence>
<keyword evidence="7 10" id="KW-0720">Serine protease</keyword>
<comment type="function">
    <text evidence="10">Serine protease involved in intramembrane proteolysis.</text>
</comment>
<proteinExistence type="inferred from homology"/>
<dbReference type="GO" id="GO:0004252">
    <property type="term" value="F:serine-type endopeptidase activity"/>
    <property type="evidence" value="ECO:0007669"/>
    <property type="project" value="InterPro"/>
</dbReference>